<keyword evidence="2" id="KW-0732">Signal</keyword>
<evidence type="ECO:0000313" key="4">
    <source>
        <dbReference type="Proteomes" id="UP001499895"/>
    </source>
</evidence>
<feature type="region of interest" description="Disordered" evidence="1">
    <location>
        <begin position="27"/>
        <end position="120"/>
    </location>
</feature>
<evidence type="ECO:0000256" key="1">
    <source>
        <dbReference type="SAM" id="MobiDB-lite"/>
    </source>
</evidence>
<dbReference type="RefSeq" id="WP_344093112.1">
    <property type="nucleotide sequence ID" value="NZ_BAAAHB010000051.1"/>
</dbReference>
<comment type="caution">
    <text evidence="3">The sequence shown here is derived from an EMBL/GenBank/DDBJ whole genome shotgun (WGS) entry which is preliminary data.</text>
</comment>
<feature type="signal peptide" evidence="2">
    <location>
        <begin position="1"/>
        <end position="29"/>
    </location>
</feature>
<sequence>MSMRTRVAGVLLAAMAGGMVLSQAGTATADDHRGHGLGPLPVAIVSPAPGKITKERKITDTYQYDAKGGSSSEEQPPPPPGSTPPPAPEPGPVSALKDTANSTAQSATAGASSTVDSALK</sequence>
<feature type="compositionally biased region" description="Low complexity" evidence="1">
    <location>
        <begin position="99"/>
        <end position="114"/>
    </location>
</feature>
<accession>A0ABN1AGS6</accession>
<feature type="compositionally biased region" description="Pro residues" evidence="1">
    <location>
        <begin position="75"/>
        <end position="91"/>
    </location>
</feature>
<organism evidence="3 4">
    <name type="scientific">Streptomyces stramineus</name>
    <dbReference type="NCBI Taxonomy" id="173861"/>
    <lineage>
        <taxon>Bacteria</taxon>
        <taxon>Bacillati</taxon>
        <taxon>Actinomycetota</taxon>
        <taxon>Actinomycetes</taxon>
        <taxon>Kitasatosporales</taxon>
        <taxon>Streptomycetaceae</taxon>
        <taxon>Streptomyces</taxon>
    </lineage>
</organism>
<dbReference type="EMBL" id="BAAAHB010000051">
    <property type="protein sequence ID" value="GAA0475945.1"/>
    <property type="molecule type" value="Genomic_DNA"/>
</dbReference>
<protein>
    <submittedName>
        <fullName evidence="3">Uncharacterized protein</fullName>
    </submittedName>
</protein>
<dbReference type="Proteomes" id="UP001499895">
    <property type="component" value="Unassembled WGS sequence"/>
</dbReference>
<name>A0ABN1AGS6_9ACTN</name>
<evidence type="ECO:0000313" key="3">
    <source>
        <dbReference type="EMBL" id="GAA0475945.1"/>
    </source>
</evidence>
<gene>
    <name evidence="3" type="ORF">GCM10009544_42480</name>
</gene>
<keyword evidence="4" id="KW-1185">Reference proteome</keyword>
<feature type="chain" id="PRO_5045469895" evidence="2">
    <location>
        <begin position="30"/>
        <end position="120"/>
    </location>
</feature>
<reference evidence="3 4" key="1">
    <citation type="journal article" date="2019" name="Int. J. Syst. Evol. Microbiol.">
        <title>The Global Catalogue of Microorganisms (GCM) 10K type strain sequencing project: providing services to taxonomists for standard genome sequencing and annotation.</title>
        <authorList>
            <consortium name="The Broad Institute Genomics Platform"/>
            <consortium name="The Broad Institute Genome Sequencing Center for Infectious Disease"/>
            <person name="Wu L."/>
            <person name="Ma J."/>
        </authorList>
    </citation>
    <scope>NUCLEOTIDE SEQUENCE [LARGE SCALE GENOMIC DNA]</scope>
    <source>
        <strain evidence="3 4">JCM 10649</strain>
    </source>
</reference>
<proteinExistence type="predicted"/>
<evidence type="ECO:0000256" key="2">
    <source>
        <dbReference type="SAM" id="SignalP"/>
    </source>
</evidence>